<dbReference type="STRING" id="1399860.A0A2C5Y023"/>
<dbReference type="PRINTS" id="PR00081">
    <property type="entry name" value="GDHRDH"/>
</dbReference>
<dbReference type="SUPFAM" id="SSF51735">
    <property type="entry name" value="NAD(P)-binding Rossmann-fold domains"/>
    <property type="match status" value="1"/>
</dbReference>
<gene>
    <name evidence="4" type="ORF">CDD81_6635</name>
</gene>
<keyword evidence="5" id="KW-1185">Reference proteome</keyword>
<evidence type="ECO:0000313" key="4">
    <source>
        <dbReference type="EMBL" id="PHH62835.1"/>
    </source>
</evidence>
<dbReference type="Proteomes" id="UP000226192">
    <property type="component" value="Unassembled WGS sequence"/>
</dbReference>
<dbReference type="Pfam" id="PF13561">
    <property type="entry name" value="adh_short_C2"/>
    <property type="match status" value="1"/>
</dbReference>
<proteinExistence type="inferred from homology"/>
<reference evidence="4 5" key="1">
    <citation type="submission" date="2017-06" db="EMBL/GenBank/DDBJ databases">
        <title>Ant-infecting Ophiocordyceps genomes reveal a high diversity of potential behavioral manipulation genes and a possible major role for enterotoxins.</title>
        <authorList>
            <person name="De Bekker C."/>
            <person name="Evans H.C."/>
            <person name="Brachmann A."/>
            <person name="Hughes D.P."/>
        </authorList>
    </citation>
    <scope>NUCLEOTIDE SEQUENCE [LARGE SCALE GENOMIC DNA]</scope>
    <source>
        <strain evidence="4 5">Map64</strain>
    </source>
</reference>
<dbReference type="PROSITE" id="PS00061">
    <property type="entry name" value="ADH_SHORT"/>
    <property type="match status" value="1"/>
</dbReference>
<evidence type="ECO:0000256" key="1">
    <source>
        <dbReference type="ARBA" id="ARBA00006484"/>
    </source>
</evidence>
<dbReference type="InterPro" id="IPR036291">
    <property type="entry name" value="NAD(P)-bd_dom_sf"/>
</dbReference>
<dbReference type="GO" id="GO:0016491">
    <property type="term" value="F:oxidoreductase activity"/>
    <property type="evidence" value="ECO:0007669"/>
    <property type="project" value="UniProtKB-KW"/>
</dbReference>
<organism evidence="4 5">
    <name type="scientific">Ophiocordyceps australis</name>
    <dbReference type="NCBI Taxonomy" id="1399860"/>
    <lineage>
        <taxon>Eukaryota</taxon>
        <taxon>Fungi</taxon>
        <taxon>Dikarya</taxon>
        <taxon>Ascomycota</taxon>
        <taxon>Pezizomycotina</taxon>
        <taxon>Sordariomycetes</taxon>
        <taxon>Hypocreomycetidae</taxon>
        <taxon>Hypocreales</taxon>
        <taxon>Ophiocordycipitaceae</taxon>
        <taxon>Ophiocordyceps</taxon>
    </lineage>
</organism>
<name>A0A2C5Y023_9HYPO</name>
<dbReference type="PANTHER" id="PTHR24321">
    <property type="entry name" value="DEHYDROGENASES, SHORT CHAIN"/>
    <property type="match status" value="1"/>
</dbReference>
<sequence>MDYAGKAFVVTGAASGIGHATVEKLLALHATVHAIDKAASLPAYANARHGVLVAHPGIDVGSRSAMAKVFDDVAARTETLRGLAHCAGILAETPSSAAGDAALDALWSVHGLGTWIADTEFHARVQKQSGASIVNIGSMASFRGLANLAGYTACKHAVLGLTRALAQEWGPEGLRVNAVAPGAVRTPMIAKYNVHDAAPTSAKSAGLPAHSGVLKPVAQPQEIADSILYLLSDQASNVSGHCLESSGAWP</sequence>
<dbReference type="OrthoDB" id="1669814at2759"/>
<protein>
    <submittedName>
        <fullName evidence="4">Uncharacterized protein</fullName>
    </submittedName>
</protein>
<dbReference type="Gene3D" id="3.40.50.720">
    <property type="entry name" value="NAD(P)-binding Rossmann-like Domain"/>
    <property type="match status" value="1"/>
</dbReference>
<accession>A0A2C5Y023</accession>
<dbReference type="CDD" id="cd05233">
    <property type="entry name" value="SDR_c"/>
    <property type="match status" value="1"/>
</dbReference>
<keyword evidence="3" id="KW-0560">Oxidoreductase</keyword>
<dbReference type="PANTHER" id="PTHR24321:SF8">
    <property type="entry name" value="ESTRADIOL 17-BETA-DEHYDROGENASE 8-RELATED"/>
    <property type="match status" value="1"/>
</dbReference>
<keyword evidence="2" id="KW-0521">NADP</keyword>
<evidence type="ECO:0000256" key="3">
    <source>
        <dbReference type="ARBA" id="ARBA00023002"/>
    </source>
</evidence>
<evidence type="ECO:0000313" key="5">
    <source>
        <dbReference type="Proteomes" id="UP000226192"/>
    </source>
</evidence>
<comment type="similarity">
    <text evidence="1">Belongs to the short-chain dehydrogenases/reductases (SDR) family.</text>
</comment>
<dbReference type="AlphaFoldDB" id="A0A2C5Y023"/>
<dbReference type="InterPro" id="IPR002347">
    <property type="entry name" value="SDR_fam"/>
</dbReference>
<evidence type="ECO:0000256" key="2">
    <source>
        <dbReference type="ARBA" id="ARBA00022857"/>
    </source>
</evidence>
<dbReference type="EMBL" id="NJET01000062">
    <property type="protein sequence ID" value="PHH62835.1"/>
    <property type="molecule type" value="Genomic_DNA"/>
</dbReference>
<dbReference type="InterPro" id="IPR020904">
    <property type="entry name" value="Sc_DH/Rdtase_CS"/>
</dbReference>
<comment type="caution">
    <text evidence="4">The sequence shown here is derived from an EMBL/GenBank/DDBJ whole genome shotgun (WGS) entry which is preliminary data.</text>
</comment>